<organism evidence="2 3">
    <name type="scientific">Babesia caballi</name>
    <dbReference type="NCBI Taxonomy" id="5871"/>
    <lineage>
        <taxon>Eukaryota</taxon>
        <taxon>Sar</taxon>
        <taxon>Alveolata</taxon>
        <taxon>Apicomplexa</taxon>
        <taxon>Aconoidasida</taxon>
        <taxon>Piroplasmida</taxon>
        <taxon>Babesiidae</taxon>
        <taxon>Babesia</taxon>
    </lineage>
</organism>
<dbReference type="RefSeq" id="XP_067718264.1">
    <property type="nucleotide sequence ID" value="XM_067862163.1"/>
</dbReference>
<feature type="region of interest" description="Disordered" evidence="1">
    <location>
        <begin position="420"/>
        <end position="464"/>
    </location>
</feature>
<keyword evidence="3" id="KW-1185">Reference proteome</keyword>
<accession>A0AAV4M2U3</accession>
<feature type="compositionally biased region" description="Polar residues" evidence="1">
    <location>
        <begin position="498"/>
        <end position="508"/>
    </location>
</feature>
<evidence type="ECO:0000313" key="3">
    <source>
        <dbReference type="Proteomes" id="UP001497744"/>
    </source>
</evidence>
<proteinExistence type="predicted"/>
<feature type="compositionally biased region" description="Polar residues" evidence="1">
    <location>
        <begin position="515"/>
        <end position="524"/>
    </location>
</feature>
<dbReference type="AlphaFoldDB" id="A0AAV4M2U3"/>
<comment type="caution">
    <text evidence="2">The sequence shown here is derived from an EMBL/GenBank/DDBJ whole genome shotgun (WGS) entry which is preliminary data.</text>
</comment>
<name>A0AAV4M2U3_BABCB</name>
<sequence>MVGNSHIEKPTTLKKALEFFSALNTSKELTDKVAENLENKRKKYFNKVNESRECCDIKSCLSSLLVCLHTIRNKIVHRDHHSYFGAYSKLINERYVDYIVITVLGILPRLFGTLYYLYFEVGSNFSGRGGGQWKNHQINNAEEYLCKWLTDSIRHASNDTAVQSKATLLPGGYNVGELSKRRGYPLEEDLATFLDTEDGDAYFPNLLQTLFFDISFSRATTSVVLMFVSAFCSAVAAGTFDSQMQNDATNNGAIKDVCDKLMVNFNCLTFGEGDNKVTLVSQFRGNVTKYKGLLKTDEYANYHNWVKERLPELINILREMQTWCTKWNPNSPYTWQHVGPFVYGYIFGGAWRIGEGDVYDLMPRISKEIAKLIGDCTSETEGTLFALLKCLDLEKYNTLCQLLESQSTIASQQTKGTETLSAGALAKEQTETHQELQLQQTEPVQSTHAASPSPFDLNGRETGPTAVQAPYVASTSSGAEPVAALGDFTQRNDRATPVSDTSSHSSGGQEAAPSGTISSASCSAGESCPGESHDGTSGGPSSSTTRIVNDANVNNTQSTITIGGATGGAAVLGGGCAALYFLNVGGIKTLITGVP</sequence>
<reference evidence="2 3" key="1">
    <citation type="submission" date="2021-06" db="EMBL/GenBank/DDBJ databases">
        <title>Genome sequence of Babesia caballi.</title>
        <authorList>
            <person name="Yamagishi J."/>
            <person name="Kidaka T."/>
            <person name="Ochi A."/>
        </authorList>
    </citation>
    <scope>NUCLEOTIDE SEQUENCE [LARGE SCALE GENOMIC DNA]</scope>
    <source>
        <strain evidence="2">USDA-D6B2</strain>
    </source>
</reference>
<protein>
    <submittedName>
        <fullName evidence="2">Secreted antigen 1</fullName>
    </submittedName>
</protein>
<evidence type="ECO:0000313" key="2">
    <source>
        <dbReference type="EMBL" id="GIX66195.1"/>
    </source>
</evidence>
<dbReference type="GeneID" id="94197676"/>
<dbReference type="EMBL" id="BPLF01000006">
    <property type="protein sequence ID" value="GIX66195.1"/>
    <property type="molecule type" value="Genomic_DNA"/>
</dbReference>
<feature type="region of interest" description="Disordered" evidence="1">
    <location>
        <begin position="486"/>
        <end position="547"/>
    </location>
</feature>
<gene>
    <name evidence="2" type="ORF">BcabD6B2_56310</name>
</gene>
<evidence type="ECO:0000256" key="1">
    <source>
        <dbReference type="SAM" id="MobiDB-lite"/>
    </source>
</evidence>
<dbReference type="Proteomes" id="UP001497744">
    <property type="component" value="Unassembled WGS sequence"/>
</dbReference>